<sequence>MPRPAKAAKLSLLDGNKGKKNTQTLKKRAEQEQKMKLETDKLLPPSWLDKIGKEAFLFVVEELTKIELIGNADLHAIALYSDFYSQYLKYKRLVKAKGNWVGDKPNPFISKMDNAAKQMRAFGSDIGLSPQARARLAIKLAEGEGEPEWN</sequence>
<dbReference type="PATRIC" id="fig|1265822.4.peg.317"/>
<dbReference type="RefSeq" id="WP_036061938.1">
    <property type="nucleotide sequence ID" value="NZ_AODM01000005.1"/>
</dbReference>
<dbReference type="Proteomes" id="UP000019241">
    <property type="component" value="Unassembled WGS sequence"/>
</dbReference>
<reference evidence="2 3" key="1">
    <citation type="submission" date="2012-12" db="EMBL/GenBank/DDBJ databases">
        <title>Novel taxa of Listeriaceae from agricultural environments in the United States.</title>
        <authorList>
            <person name="den Bakker H.C."/>
            <person name="Allred A."/>
            <person name="Warchocki S."/>
            <person name="Wright E.M."/>
            <person name="Burrell A."/>
            <person name="Nightingale K.K."/>
            <person name="Kephart D."/>
            <person name="Wiedmann M."/>
        </authorList>
    </citation>
    <scope>NUCLEOTIDE SEQUENCE [LARGE SCALE GENOMIC DNA]</scope>
    <source>
        <strain evidence="2 3">FSL S10-1203</strain>
    </source>
</reference>
<gene>
    <name evidence="2" type="ORF">MCOL2_01565</name>
</gene>
<accession>W7DQQ1</accession>
<dbReference type="AlphaFoldDB" id="W7DQQ1"/>
<evidence type="ECO:0000313" key="2">
    <source>
        <dbReference type="EMBL" id="EUJ64842.1"/>
    </source>
</evidence>
<dbReference type="InterPro" id="IPR006448">
    <property type="entry name" value="Phage_term_ssu_P27"/>
</dbReference>
<dbReference type="Pfam" id="PF05119">
    <property type="entry name" value="Terminase_4"/>
    <property type="match status" value="1"/>
</dbReference>
<evidence type="ECO:0000256" key="1">
    <source>
        <dbReference type="SAM" id="MobiDB-lite"/>
    </source>
</evidence>
<evidence type="ECO:0008006" key="4">
    <source>
        <dbReference type="Google" id="ProtNLM"/>
    </source>
</evidence>
<protein>
    <recommendedName>
        <fullName evidence="4">Phage terminase small subunit P27 family</fullName>
    </recommendedName>
</protein>
<evidence type="ECO:0000313" key="3">
    <source>
        <dbReference type="Proteomes" id="UP000019241"/>
    </source>
</evidence>
<dbReference type="EMBL" id="AODM01000005">
    <property type="protein sequence ID" value="EUJ64842.1"/>
    <property type="molecule type" value="Genomic_DNA"/>
</dbReference>
<comment type="caution">
    <text evidence="2">The sequence shown here is derived from an EMBL/GenBank/DDBJ whole genome shotgun (WGS) entry which is preliminary data.</text>
</comment>
<dbReference type="NCBIfam" id="TIGR01558">
    <property type="entry name" value="sm_term_P27"/>
    <property type="match status" value="1"/>
</dbReference>
<organism evidence="2 3">
    <name type="scientific">Listeria fleischmannii FSL S10-1203</name>
    <dbReference type="NCBI Taxonomy" id="1265822"/>
    <lineage>
        <taxon>Bacteria</taxon>
        <taxon>Bacillati</taxon>
        <taxon>Bacillota</taxon>
        <taxon>Bacilli</taxon>
        <taxon>Bacillales</taxon>
        <taxon>Listeriaceae</taxon>
        <taxon>Listeria</taxon>
    </lineage>
</organism>
<name>W7DQQ1_9LIST</name>
<feature type="region of interest" description="Disordered" evidence="1">
    <location>
        <begin position="1"/>
        <end position="24"/>
    </location>
</feature>
<proteinExistence type="predicted"/>